<dbReference type="Gene3D" id="3.10.20.90">
    <property type="entry name" value="Phosphatidylinositol 3-kinase Catalytic Subunit, Chain A, domain 1"/>
    <property type="match status" value="1"/>
</dbReference>
<sequence length="248" mass="28156">MNSRQSSVVRIGERRSLSRAEVLSLLNTYNCFLKDKPNLQLNVDEEGGMVTVEGFLVISWGVRRPIRLKIQDEKQVLSLAAQKSPDPISPLGSKRGMTRWGEYDDLLNIDEMAELKLDTPAAPTNHNTVCTVYESNTMRLPKKNSELEEASNLFRTMSDASLVKKRVKTRTAAERQQAEKHRFSINGHFYNYKTSIFTPSFGTPTNVRINSKMTTHEVIAQLLQKFKMENDPHEFALYCIHQSGGMSS</sequence>
<dbReference type="PROSITE" id="PS50200">
    <property type="entry name" value="RA"/>
    <property type="match status" value="1"/>
</dbReference>
<evidence type="ECO:0000259" key="1">
    <source>
        <dbReference type="PROSITE" id="PS50200"/>
    </source>
</evidence>
<keyword evidence="3" id="KW-1185">Reference proteome</keyword>
<dbReference type="AlphaFoldDB" id="A0A9D3LU79"/>
<dbReference type="InterPro" id="IPR033614">
    <property type="entry name" value="RASSF1-6"/>
</dbReference>
<protein>
    <recommendedName>
        <fullName evidence="1">Ras-associating domain-containing protein</fullName>
    </recommendedName>
</protein>
<evidence type="ECO:0000313" key="2">
    <source>
        <dbReference type="EMBL" id="KAG5834843.1"/>
    </source>
</evidence>
<reference evidence="2" key="1">
    <citation type="submission" date="2021-01" db="EMBL/GenBank/DDBJ databases">
        <title>A chromosome-scale assembly of European eel, Anguilla anguilla.</title>
        <authorList>
            <person name="Henkel C."/>
            <person name="Jong-Raadsen S.A."/>
            <person name="Dufour S."/>
            <person name="Weltzien F.-A."/>
            <person name="Palstra A.P."/>
            <person name="Pelster B."/>
            <person name="Spaink H.P."/>
            <person name="Van Den Thillart G.E."/>
            <person name="Jansen H."/>
            <person name="Zahm M."/>
            <person name="Klopp C."/>
            <person name="Cedric C."/>
            <person name="Louis A."/>
            <person name="Berthelot C."/>
            <person name="Parey E."/>
            <person name="Roest Crollius H."/>
            <person name="Montfort J."/>
            <person name="Robinson-Rechavi M."/>
            <person name="Bucao C."/>
            <person name="Bouchez O."/>
            <person name="Gislard M."/>
            <person name="Lluch J."/>
            <person name="Milhes M."/>
            <person name="Lampietro C."/>
            <person name="Lopez Roques C."/>
            <person name="Donnadieu C."/>
            <person name="Braasch I."/>
            <person name="Desvignes T."/>
            <person name="Postlethwait J."/>
            <person name="Bobe J."/>
            <person name="Guiguen Y."/>
            <person name="Dirks R."/>
        </authorList>
    </citation>
    <scope>NUCLEOTIDE SEQUENCE</scope>
    <source>
        <strain evidence="2">Tag_6206</strain>
        <tissue evidence="2">Liver</tissue>
    </source>
</reference>
<name>A0A9D3LU79_ANGAN</name>
<dbReference type="PANTHER" id="PTHR22738:SF3">
    <property type="entry name" value="RAS ASSOCIATION DOMAIN-CONTAINING PROTEIN 6"/>
    <property type="match status" value="1"/>
</dbReference>
<dbReference type="Proteomes" id="UP001044222">
    <property type="component" value="Chromosome 15"/>
</dbReference>
<dbReference type="Pfam" id="PF00788">
    <property type="entry name" value="RA"/>
    <property type="match status" value="1"/>
</dbReference>
<evidence type="ECO:0000313" key="3">
    <source>
        <dbReference type="Proteomes" id="UP001044222"/>
    </source>
</evidence>
<feature type="domain" description="Ras-associating" evidence="1">
    <location>
        <begin position="190"/>
        <end position="248"/>
    </location>
</feature>
<organism evidence="2 3">
    <name type="scientific">Anguilla anguilla</name>
    <name type="common">European freshwater eel</name>
    <name type="synonym">Muraena anguilla</name>
    <dbReference type="NCBI Taxonomy" id="7936"/>
    <lineage>
        <taxon>Eukaryota</taxon>
        <taxon>Metazoa</taxon>
        <taxon>Chordata</taxon>
        <taxon>Craniata</taxon>
        <taxon>Vertebrata</taxon>
        <taxon>Euteleostomi</taxon>
        <taxon>Actinopterygii</taxon>
        <taxon>Neopterygii</taxon>
        <taxon>Teleostei</taxon>
        <taxon>Anguilliformes</taxon>
        <taxon>Anguillidae</taxon>
        <taxon>Anguilla</taxon>
    </lineage>
</organism>
<gene>
    <name evidence="2" type="ORF">ANANG_G00265890</name>
</gene>
<comment type="caution">
    <text evidence="2">The sequence shown here is derived from an EMBL/GenBank/DDBJ whole genome shotgun (WGS) entry which is preliminary data.</text>
</comment>
<dbReference type="PANTHER" id="PTHR22738">
    <property type="entry name" value="RASSF"/>
    <property type="match status" value="1"/>
</dbReference>
<accession>A0A9D3LU79</accession>
<dbReference type="InterPro" id="IPR000159">
    <property type="entry name" value="RA_dom"/>
</dbReference>
<proteinExistence type="predicted"/>
<dbReference type="EMBL" id="JAFIRN010000015">
    <property type="protein sequence ID" value="KAG5834843.1"/>
    <property type="molecule type" value="Genomic_DNA"/>
</dbReference>
<dbReference type="GO" id="GO:0007165">
    <property type="term" value="P:signal transduction"/>
    <property type="evidence" value="ECO:0007669"/>
    <property type="project" value="InterPro"/>
</dbReference>